<keyword evidence="3" id="KW-0067">ATP-binding</keyword>
<protein>
    <recommendedName>
        <fullName evidence="5">Protein kinase domain-containing protein</fullName>
    </recommendedName>
</protein>
<dbReference type="InterPro" id="IPR051931">
    <property type="entry name" value="PAK3-like"/>
</dbReference>
<dbReference type="GO" id="GO:0005524">
    <property type="term" value="F:ATP binding"/>
    <property type="evidence" value="ECO:0007669"/>
    <property type="project" value="UniProtKB-KW"/>
</dbReference>
<comment type="similarity">
    <text evidence="1">Belongs to the protein kinase superfamily. STE Ser/Thr protein kinase family. STE20 subfamily.</text>
</comment>
<gene>
    <name evidence="6" type="ORF">PENSTE_c023G00760</name>
</gene>
<evidence type="ECO:0000256" key="2">
    <source>
        <dbReference type="ARBA" id="ARBA00022741"/>
    </source>
</evidence>
<reference evidence="7" key="1">
    <citation type="journal article" date="2017" name="Nat. Microbiol.">
        <title>Global analysis of biosynthetic gene clusters reveals vast potential of secondary metabolite production in Penicillium species.</title>
        <authorList>
            <person name="Nielsen J.C."/>
            <person name="Grijseels S."/>
            <person name="Prigent S."/>
            <person name="Ji B."/>
            <person name="Dainat J."/>
            <person name="Nielsen K.F."/>
            <person name="Frisvad J.C."/>
            <person name="Workman M."/>
            <person name="Nielsen J."/>
        </authorList>
    </citation>
    <scope>NUCLEOTIDE SEQUENCE [LARGE SCALE GENOMIC DNA]</scope>
    <source>
        <strain evidence="7">IBT 24891</strain>
    </source>
</reference>
<comment type="caution">
    <text evidence="6">The sequence shown here is derived from an EMBL/GenBank/DDBJ whole genome shotgun (WGS) entry which is preliminary data.</text>
</comment>
<evidence type="ECO:0000313" key="6">
    <source>
        <dbReference type="EMBL" id="OQE16776.1"/>
    </source>
</evidence>
<organism evidence="6 7">
    <name type="scientific">Penicillium steckii</name>
    <dbReference type="NCBI Taxonomy" id="303698"/>
    <lineage>
        <taxon>Eukaryota</taxon>
        <taxon>Fungi</taxon>
        <taxon>Dikarya</taxon>
        <taxon>Ascomycota</taxon>
        <taxon>Pezizomycotina</taxon>
        <taxon>Eurotiomycetes</taxon>
        <taxon>Eurotiomycetidae</taxon>
        <taxon>Eurotiales</taxon>
        <taxon>Aspergillaceae</taxon>
        <taxon>Penicillium</taxon>
    </lineage>
</organism>
<dbReference type="EMBL" id="MLKD01000023">
    <property type="protein sequence ID" value="OQE16776.1"/>
    <property type="molecule type" value="Genomic_DNA"/>
</dbReference>
<dbReference type="PANTHER" id="PTHR45832:SF22">
    <property type="entry name" value="SERINE_THREONINE-PROTEIN KINASE SAMKA-RELATED"/>
    <property type="match status" value="1"/>
</dbReference>
<evidence type="ECO:0000256" key="1">
    <source>
        <dbReference type="ARBA" id="ARBA00008874"/>
    </source>
</evidence>
<dbReference type="Proteomes" id="UP000191285">
    <property type="component" value="Unassembled WGS sequence"/>
</dbReference>
<feature type="region of interest" description="Disordered" evidence="4">
    <location>
        <begin position="1"/>
        <end position="31"/>
    </location>
</feature>
<accession>A0A1V6SRY7</accession>
<keyword evidence="2" id="KW-0547">Nucleotide-binding</keyword>
<proteinExistence type="inferred from homology"/>
<dbReference type="Gene3D" id="1.10.510.10">
    <property type="entry name" value="Transferase(Phosphotransferase) domain 1"/>
    <property type="match status" value="1"/>
</dbReference>
<evidence type="ECO:0000256" key="3">
    <source>
        <dbReference type="ARBA" id="ARBA00022840"/>
    </source>
</evidence>
<keyword evidence="7" id="KW-1185">Reference proteome</keyword>
<name>A0A1V6SRY7_9EURO</name>
<dbReference type="PANTHER" id="PTHR45832">
    <property type="entry name" value="SERINE/THREONINE-PROTEIN KINASE SAMKA-RELATED-RELATED"/>
    <property type="match status" value="1"/>
</dbReference>
<dbReference type="InterPro" id="IPR011009">
    <property type="entry name" value="Kinase-like_dom_sf"/>
</dbReference>
<dbReference type="GO" id="GO:0004672">
    <property type="term" value="F:protein kinase activity"/>
    <property type="evidence" value="ECO:0007669"/>
    <property type="project" value="InterPro"/>
</dbReference>
<feature type="compositionally biased region" description="Polar residues" evidence="4">
    <location>
        <begin position="8"/>
        <end position="25"/>
    </location>
</feature>
<dbReference type="AlphaFoldDB" id="A0A1V6SRY7"/>
<dbReference type="OrthoDB" id="4062651at2759"/>
<feature type="domain" description="Protein kinase" evidence="5">
    <location>
        <begin position="40"/>
        <end position="274"/>
    </location>
</feature>
<dbReference type="Pfam" id="PF00069">
    <property type="entry name" value="Pkinase"/>
    <property type="match status" value="1"/>
</dbReference>
<dbReference type="InterPro" id="IPR000719">
    <property type="entry name" value="Prot_kinase_dom"/>
</dbReference>
<sequence length="274" mass="30827">MIHHQVRNNKQPSKTMRRTMSSPLTGRQGFPHLGHPSQKYSLNWEINQAGLGWLSLGNYFGYSTVLIKKKETRQNQTSFSMLQAAFHPNLVGLVEAFYDDNNLYLAYNYDGLAVSLSQVTTTPAVILREPDIAGICRSILSGLEYLHEDLRMGHGNIQSSNILLCPDGVVKIANIGDAMLENGSTSFFDDREKLRDLLFALSSITTQGGHGPQKEDPTSALSRYGMHFAEQLVSASFSYLYEHIFLEQIGVSGQDWYLIPHYLDTIMYWGVLKE</sequence>
<dbReference type="SUPFAM" id="SSF56112">
    <property type="entry name" value="Protein kinase-like (PK-like)"/>
    <property type="match status" value="1"/>
</dbReference>
<dbReference type="STRING" id="303698.A0A1V6SRY7"/>
<evidence type="ECO:0000313" key="7">
    <source>
        <dbReference type="Proteomes" id="UP000191285"/>
    </source>
</evidence>
<dbReference type="PROSITE" id="PS50011">
    <property type="entry name" value="PROTEIN_KINASE_DOM"/>
    <property type="match status" value="1"/>
</dbReference>
<dbReference type="SMART" id="SM00220">
    <property type="entry name" value="S_TKc"/>
    <property type="match status" value="1"/>
</dbReference>
<evidence type="ECO:0000256" key="4">
    <source>
        <dbReference type="SAM" id="MobiDB-lite"/>
    </source>
</evidence>
<evidence type="ECO:0000259" key="5">
    <source>
        <dbReference type="PROSITE" id="PS50011"/>
    </source>
</evidence>